<comment type="caution">
    <text evidence="1">The sequence shown here is derived from an EMBL/GenBank/DDBJ whole genome shotgun (WGS) entry which is preliminary data.</text>
</comment>
<dbReference type="GO" id="GO:0030983">
    <property type="term" value="F:mismatched DNA binding"/>
    <property type="evidence" value="ECO:0007669"/>
    <property type="project" value="InterPro"/>
</dbReference>
<keyword evidence="2" id="KW-1185">Reference proteome</keyword>
<dbReference type="InterPro" id="IPR053276">
    <property type="entry name" value="MtDNA_mismatch_repair_MutS"/>
</dbReference>
<evidence type="ECO:0000313" key="2">
    <source>
        <dbReference type="Proteomes" id="UP001054889"/>
    </source>
</evidence>
<dbReference type="SUPFAM" id="SSF55271">
    <property type="entry name" value="DNA repair protein MutS, domain I"/>
    <property type="match status" value="1"/>
</dbReference>
<reference evidence="1" key="2">
    <citation type="submission" date="2021-12" db="EMBL/GenBank/DDBJ databases">
        <title>Resequencing data analysis of finger millet.</title>
        <authorList>
            <person name="Hatakeyama M."/>
            <person name="Aluri S."/>
            <person name="Balachadran M.T."/>
            <person name="Sivarajan S.R."/>
            <person name="Poveda L."/>
            <person name="Shimizu-Inatsugi R."/>
            <person name="Schlapbach R."/>
            <person name="Sreeman S.M."/>
            <person name="Shimizu K.K."/>
        </authorList>
    </citation>
    <scope>NUCLEOTIDE SEQUENCE</scope>
</reference>
<accession>A0AAV5EXY9</accession>
<dbReference type="GO" id="GO:0006298">
    <property type="term" value="P:mismatch repair"/>
    <property type="evidence" value="ECO:0007669"/>
    <property type="project" value="InterPro"/>
</dbReference>
<dbReference type="InterPro" id="IPR016151">
    <property type="entry name" value="DNA_mismatch_repair_MutS_N"/>
</dbReference>
<dbReference type="Proteomes" id="UP001054889">
    <property type="component" value="Unassembled WGS sequence"/>
</dbReference>
<evidence type="ECO:0000313" key="1">
    <source>
        <dbReference type="EMBL" id="GJN27100.1"/>
    </source>
</evidence>
<reference evidence="1" key="1">
    <citation type="journal article" date="2018" name="DNA Res.">
        <title>Multiple hybrid de novo genome assembly of finger millet, an orphan allotetraploid crop.</title>
        <authorList>
            <person name="Hatakeyama M."/>
            <person name="Aluri S."/>
            <person name="Balachadran M.T."/>
            <person name="Sivarajan S.R."/>
            <person name="Patrignani A."/>
            <person name="Gruter S."/>
            <person name="Poveda L."/>
            <person name="Shimizu-Inatsugi R."/>
            <person name="Baeten J."/>
            <person name="Francoijs K.J."/>
            <person name="Nataraja K.N."/>
            <person name="Reddy Y.A.N."/>
            <person name="Phadnis S."/>
            <person name="Ravikumar R.L."/>
            <person name="Schlapbach R."/>
            <person name="Sreeman S.M."/>
            <person name="Shimizu K.K."/>
        </authorList>
    </citation>
    <scope>NUCLEOTIDE SEQUENCE</scope>
</reference>
<organism evidence="1 2">
    <name type="scientific">Eleusine coracana subsp. coracana</name>
    <dbReference type="NCBI Taxonomy" id="191504"/>
    <lineage>
        <taxon>Eukaryota</taxon>
        <taxon>Viridiplantae</taxon>
        <taxon>Streptophyta</taxon>
        <taxon>Embryophyta</taxon>
        <taxon>Tracheophyta</taxon>
        <taxon>Spermatophyta</taxon>
        <taxon>Magnoliopsida</taxon>
        <taxon>Liliopsida</taxon>
        <taxon>Poales</taxon>
        <taxon>Poaceae</taxon>
        <taxon>PACMAD clade</taxon>
        <taxon>Chloridoideae</taxon>
        <taxon>Cynodonteae</taxon>
        <taxon>Eleusininae</taxon>
        <taxon>Eleusine</taxon>
    </lineage>
</organism>
<dbReference type="EMBL" id="BQKI01000079">
    <property type="protein sequence ID" value="GJN27100.1"/>
    <property type="molecule type" value="Genomic_DNA"/>
</dbReference>
<name>A0AAV5EXY9_ELECO</name>
<gene>
    <name evidence="1" type="primary">gb15090</name>
    <name evidence="1" type="ORF">PR202_gb15090</name>
</gene>
<dbReference type="PANTHER" id="PTHR48448">
    <property type="entry name" value="MUTL PROTEIN ISOFORM 1"/>
    <property type="match status" value="1"/>
</dbReference>
<sequence length="523" mass="57446">MQRLLASSLVAATPRWLPLAHSFLRRRRPHRSPLPMLLFDRSWSKPRKVSRGISIMSRKANKHGEYCDESMLSHILWWKEVGDFYEAVGFDACILVEHAGLNPFGGLRSDSIPKAGCPVVCIVEEIQGPTQARARKSRFISGHAHPGSPYVFGLAEVDHDVEFPDPMPVVGTSRWGEFGEGGLLWGECNGKSYEWFDGSPIEELLCKVREIYGLDEKTIFRNVTVSLEGRPQPLYLGTATQIGVIPTEGIPSLIKMVLPSNCGGLPSTYIRDLLLNPPSFDVASAIQEACRLMGSVTCSIPEFTCISSAKIVLMSKNAELSAILNKLLVPASVVTGLQVESDMLVNQCSVISQRISEVISLGAESDQAITSFEYIPKEFFNDMESSWKGRVKRIHAEEEFGNVDIAAEALSTAVTEDFVPIILRVKSVISSSGSPKAGEQQIKQLKPAIDSKGRKVGEEWFTTIKVENALTRYHEACDNARGKVLELLRGLSSELQGKINILVFCSTLLIIAKALFGHVSGTA</sequence>
<protein>
    <submittedName>
        <fullName evidence="1">Uncharacterized protein</fullName>
    </submittedName>
</protein>
<dbReference type="GO" id="GO:0005524">
    <property type="term" value="F:ATP binding"/>
    <property type="evidence" value="ECO:0007669"/>
    <property type="project" value="InterPro"/>
</dbReference>
<dbReference type="AlphaFoldDB" id="A0AAV5EXY9"/>
<proteinExistence type="predicted"/>
<dbReference type="PANTHER" id="PTHR48448:SF1">
    <property type="entry name" value="MUTL PROTEIN ISOFORM 1"/>
    <property type="match status" value="1"/>
</dbReference>